<dbReference type="Pfam" id="PF13041">
    <property type="entry name" value="PPR_2"/>
    <property type="match status" value="3"/>
</dbReference>
<feature type="repeat" description="PPR" evidence="2">
    <location>
        <begin position="306"/>
        <end position="340"/>
    </location>
</feature>
<dbReference type="GO" id="GO:0003723">
    <property type="term" value="F:RNA binding"/>
    <property type="evidence" value="ECO:0007669"/>
    <property type="project" value="InterPro"/>
</dbReference>
<feature type="repeat" description="PPR" evidence="2">
    <location>
        <begin position="173"/>
        <end position="203"/>
    </location>
</feature>
<dbReference type="EMBL" id="LRBV02000012">
    <property type="status" value="NOT_ANNOTATED_CDS"/>
    <property type="molecule type" value="Genomic_DNA"/>
</dbReference>
<dbReference type="AlphaFoldDB" id="A0A7N2N495"/>
<reference evidence="3 4" key="1">
    <citation type="journal article" date="2016" name="G3 (Bethesda)">
        <title>First Draft Assembly and Annotation of the Genome of a California Endemic Oak Quercus lobata Nee (Fagaceae).</title>
        <authorList>
            <person name="Sork V.L."/>
            <person name="Fitz-Gibbon S.T."/>
            <person name="Puiu D."/>
            <person name="Crepeau M."/>
            <person name="Gugger P.F."/>
            <person name="Sherman R."/>
            <person name="Stevens K."/>
            <person name="Langley C.H."/>
            <person name="Pellegrini M."/>
            <person name="Salzberg S.L."/>
        </authorList>
    </citation>
    <scope>NUCLEOTIDE SEQUENCE [LARGE SCALE GENOMIC DNA]</scope>
    <source>
        <strain evidence="3 4">cv. SW786</strain>
    </source>
</reference>
<dbReference type="InterPro" id="IPR046960">
    <property type="entry name" value="PPR_At4g14850-like_plant"/>
</dbReference>
<dbReference type="Pfam" id="PF01535">
    <property type="entry name" value="PPR"/>
    <property type="match status" value="3"/>
</dbReference>
<sequence length="803" mass="90865">MRRNDRRSFVFALKACEQFCTVLEGESVHCWIWKMGFDSDLVVRNGLVQFYAECGCLNFAREVFDRSFERDVVTWTSMIDGYVVHNCSEEALKLFNSMLMSDVEPNEVTMIAVLSACSLKGDLTMGKSIHEYIKKRNVNYSLNLQNAMLDNMYVKCGCLVAAREVFDDMKIRDVFSWTIMVNGYAKFGELDLARKFFDAMPEKNVVSWNAMIAGYSQNNQPEEALKLFRNLVGVGLHPIENTLVCVLSACGQLGSLDLGQWIHHFYINQKLIQPSVILANAFIDMYAKCGSIDAAAMIFNETVERDLVSWNSMIAGYASHGHATKALVLFNEMINMGFKPDEITFVGVLSACSHGGLVSVGREYFKSMNRNFGIEPMVEHYACVIDLFGRVGLLDEAYELITKMPMEASVAAWGALLNACRMHGNVEVGKLSAFKLLDLDPEDSGIYSLLANICAHERRWVMYSRRAFNGLYLRNCFNSTVGFDEVEKWNRRVWVYRFLWRTEPIKCLPLHPQYKKEGRSIRGAPSRDSFNLRVADDVGNRARDVLSVAFLGTLRELNTTGLLLVPLPQSKMFEAGIGMKGLRTLQRHRVLKMIWYGQGWHRFEPVLRLDRGKMVFLLLLVKFRSRFWSCQIFGSWFPQRLESEDYAMPWFCPKPSFPHPGSWFPQRLESEDYAMPWFCPKPSFPHPGGELWVCRGLSRPRRYPQAILSGLGHSPPRLGPSDSLGWDALSLVRVHALLPYGPLSVHIPLRGLFGDCLHQSVGLPVEAMECRGQGKSSSVSLATSATDHSSSARYLLGTGLGPR</sequence>
<dbReference type="PANTHER" id="PTHR47926:SF387">
    <property type="entry name" value="PENTATRICOPEPTIDE REPEAT-CONTAINING PROTEIN"/>
    <property type="match status" value="1"/>
</dbReference>
<name>A0A7N2N495_QUELO</name>
<keyword evidence="1" id="KW-0677">Repeat</keyword>
<dbReference type="FunFam" id="1.25.40.10:FF:000184">
    <property type="entry name" value="Pentatricopeptide repeat-containing protein, chloroplastic"/>
    <property type="match status" value="1"/>
</dbReference>
<dbReference type="PANTHER" id="PTHR47926">
    <property type="entry name" value="PENTATRICOPEPTIDE REPEAT-CONTAINING PROTEIN"/>
    <property type="match status" value="1"/>
</dbReference>
<organism evidence="3 4">
    <name type="scientific">Quercus lobata</name>
    <name type="common">Valley oak</name>
    <dbReference type="NCBI Taxonomy" id="97700"/>
    <lineage>
        <taxon>Eukaryota</taxon>
        <taxon>Viridiplantae</taxon>
        <taxon>Streptophyta</taxon>
        <taxon>Embryophyta</taxon>
        <taxon>Tracheophyta</taxon>
        <taxon>Spermatophyta</taxon>
        <taxon>Magnoliopsida</taxon>
        <taxon>eudicotyledons</taxon>
        <taxon>Gunneridae</taxon>
        <taxon>Pentapetalae</taxon>
        <taxon>rosids</taxon>
        <taxon>fabids</taxon>
        <taxon>Fagales</taxon>
        <taxon>Fagaceae</taxon>
        <taxon>Quercus</taxon>
    </lineage>
</organism>
<evidence type="ECO:0000313" key="4">
    <source>
        <dbReference type="Proteomes" id="UP000594261"/>
    </source>
</evidence>
<accession>A0A7N2N495</accession>
<dbReference type="GO" id="GO:0009451">
    <property type="term" value="P:RNA modification"/>
    <property type="evidence" value="ECO:0007669"/>
    <property type="project" value="InterPro"/>
</dbReference>
<evidence type="ECO:0008006" key="5">
    <source>
        <dbReference type="Google" id="ProtNLM"/>
    </source>
</evidence>
<keyword evidence="4" id="KW-1185">Reference proteome</keyword>
<dbReference type="PROSITE" id="PS51375">
    <property type="entry name" value="PPR"/>
    <property type="match status" value="4"/>
</dbReference>
<dbReference type="InterPro" id="IPR011990">
    <property type="entry name" value="TPR-like_helical_dom_sf"/>
</dbReference>
<dbReference type="FunFam" id="1.25.40.10:FF:000348">
    <property type="entry name" value="Pentatricopeptide repeat-containing protein chloroplastic"/>
    <property type="match status" value="1"/>
</dbReference>
<evidence type="ECO:0000256" key="2">
    <source>
        <dbReference type="PROSITE-ProRule" id="PRU00708"/>
    </source>
</evidence>
<dbReference type="InterPro" id="IPR002885">
    <property type="entry name" value="PPR_rpt"/>
</dbReference>
<dbReference type="FunFam" id="1.25.40.10:FF:000427">
    <property type="entry name" value="Pentatricopeptide repeat-containing protein chloroplastic"/>
    <property type="match status" value="1"/>
</dbReference>
<protein>
    <recommendedName>
        <fullName evidence="5">Pentatricopeptide repeat-containing protein</fullName>
    </recommendedName>
</protein>
<dbReference type="Pfam" id="PF20431">
    <property type="entry name" value="E_motif"/>
    <property type="match status" value="1"/>
</dbReference>
<dbReference type="Gene3D" id="1.25.40.10">
    <property type="entry name" value="Tetratricopeptide repeat domain"/>
    <property type="match status" value="3"/>
</dbReference>
<reference evidence="3" key="2">
    <citation type="submission" date="2021-01" db="UniProtKB">
        <authorList>
            <consortium name="EnsemblPlants"/>
        </authorList>
    </citation>
    <scope>IDENTIFICATION</scope>
</reference>
<proteinExistence type="predicted"/>
<evidence type="ECO:0000256" key="1">
    <source>
        <dbReference type="ARBA" id="ARBA00022737"/>
    </source>
</evidence>
<dbReference type="Gramene" id="QL12p023559:mrna">
    <property type="protein sequence ID" value="QL12p023559:mrna"/>
    <property type="gene ID" value="QL12p023559"/>
</dbReference>
<dbReference type="InParanoid" id="A0A7N2N495"/>
<feature type="repeat" description="PPR" evidence="2">
    <location>
        <begin position="204"/>
        <end position="238"/>
    </location>
</feature>
<evidence type="ECO:0000313" key="3">
    <source>
        <dbReference type="EnsemblPlants" id="QL12p023559:mrna"/>
    </source>
</evidence>
<dbReference type="InterPro" id="IPR046848">
    <property type="entry name" value="E_motif"/>
</dbReference>
<dbReference type="Proteomes" id="UP000594261">
    <property type="component" value="Chromosome 12"/>
</dbReference>
<dbReference type="NCBIfam" id="TIGR00756">
    <property type="entry name" value="PPR"/>
    <property type="match status" value="4"/>
</dbReference>
<feature type="repeat" description="PPR" evidence="2">
    <location>
        <begin position="71"/>
        <end position="105"/>
    </location>
</feature>
<dbReference type="EnsemblPlants" id="QL12p023559:mrna">
    <property type="protein sequence ID" value="QL12p023559:mrna"/>
    <property type="gene ID" value="QL12p023559"/>
</dbReference>